<comment type="caution">
    <text evidence="1">The sequence shown here is derived from an EMBL/GenBank/DDBJ whole genome shotgun (WGS) entry which is preliminary data.</text>
</comment>
<reference evidence="1" key="1">
    <citation type="submission" date="2022-04" db="EMBL/GenBank/DDBJ databases">
        <title>Genome of the entomopathogenic fungus Entomophthora muscae.</title>
        <authorList>
            <person name="Elya C."/>
            <person name="Lovett B.R."/>
            <person name="Lee E."/>
            <person name="Macias A.M."/>
            <person name="Hajek A.E."/>
            <person name="De Bivort B.L."/>
            <person name="Kasson M.T."/>
            <person name="De Fine Licht H.H."/>
            <person name="Stajich J.E."/>
        </authorList>
    </citation>
    <scope>NUCLEOTIDE SEQUENCE</scope>
    <source>
        <strain evidence="1">Berkeley</strain>
    </source>
</reference>
<keyword evidence="2" id="KW-1185">Reference proteome</keyword>
<protein>
    <submittedName>
        <fullName evidence="1">Uncharacterized protein</fullName>
    </submittedName>
</protein>
<organism evidence="1 2">
    <name type="scientific">Entomophthora muscae</name>
    <dbReference type="NCBI Taxonomy" id="34485"/>
    <lineage>
        <taxon>Eukaryota</taxon>
        <taxon>Fungi</taxon>
        <taxon>Fungi incertae sedis</taxon>
        <taxon>Zoopagomycota</taxon>
        <taxon>Entomophthoromycotina</taxon>
        <taxon>Entomophthoromycetes</taxon>
        <taxon>Entomophthorales</taxon>
        <taxon>Entomophthoraceae</taxon>
        <taxon>Entomophthora</taxon>
    </lineage>
</organism>
<accession>A0ACC2RRC1</accession>
<dbReference type="EMBL" id="QTSX02006640">
    <property type="protein sequence ID" value="KAJ9052568.1"/>
    <property type="molecule type" value="Genomic_DNA"/>
</dbReference>
<name>A0ACC2RRC1_9FUNG</name>
<proteinExistence type="predicted"/>
<evidence type="ECO:0000313" key="1">
    <source>
        <dbReference type="EMBL" id="KAJ9052568.1"/>
    </source>
</evidence>
<evidence type="ECO:0000313" key="2">
    <source>
        <dbReference type="Proteomes" id="UP001165960"/>
    </source>
</evidence>
<sequence length="815" mass="93430">MPSDDNLYGPHLKYHQENERFRFTKLSCFDSREPDTLTPSIKLQQVRDITPIMSHVLETGYFPRPETVGLISLLKKDKEAGFLEDESGLTLLYTNESALVKEILRFLQFGYFSRNQAQGGILYLATSRQLQDGEACLFSEIDVMLRSDLALTHATPQSLRRIISEFAPYIAMAAYFDSWIDAYLSKQDISTIFQRFLYEVNQLLLGVRAFFTALELALAGGATITLLELSRKCRLHFDTLAKIYVAFSPDCIQGLVSNQLNASLAAVVLEQLHAQLDRCWQMGDDHGYHIYLILFKPCFEIYMHFMSDWIRFGCFQDFRNEFMIEERDGKFHIRKENPTPKFQPFKPIPGFICALAEDIFATGILLRELQSLQIHSSHTQSPRGDSLEAIANFFVPFAPLPKRRRSPTFYLVDSQEYPISENNFDPPPFPDLPEMPPPRREAKLRMATDIQEGLEKVVLTHLPHNSCSPDILPGSTHLLRGRSRFGFSGTIPHLVSFNQAFDMSLCDFIQERHVEYNLQLLNHLRKESGLMSYLISLQAVFLFQHVPHIHIFTKELSQFQPREPISQFHIDVLLTKAFYLQPLQFPCLTDTGLDPSQAYTLRRDDFSMILSDDPIYPVQVEFALPWPLDNVVDPVTFLSYQKLFQLIYRLQRARYALEKTGCWRADASRPISHLWIGARMQLFNILNSIYFYIMTTIIHTSAAQFNREAESVRTVHELKTKHTAFVRDIFLQCFLDDSCSAFLDAVFAIADIVSELNAPDSSSLRPDILTRISSQRNFLASTLSVLARSTIFSRCNSIVCFDFNLFSSAGSLVSP</sequence>
<dbReference type="Proteomes" id="UP001165960">
    <property type="component" value="Unassembled WGS sequence"/>
</dbReference>
<gene>
    <name evidence="1" type="ORF">DSO57_1032844</name>
</gene>